<evidence type="ECO:0000313" key="1">
    <source>
        <dbReference type="EMBL" id="GBP13475.1"/>
    </source>
</evidence>
<dbReference type="AlphaFoldDB" id="A0A4C1TH71"/>
<name>A0A4C1TH71_EUMVA</name>
<evidence type="ECO:0000313" key="2">
    <source>
        <dbReference type="Proteomes" id="UP000299102"/>
    </source>
</evidence>
<keyword evidence="2" id="KW-1185">Reference proteome</keyword>
<dbReference type="OrthoDB" id="21557at2759"/>
<protein>
    <recommendedName>
        <fullName evidence="3">Craniofacial development protein 2</fullName>
    </recommendedName>
</protein>
<dbReference type="Proteomes" id="UP000299102">
    <property type="component" value="Unassembled WGS sequence"/>
</dbReference>
<dbReference type="EMBL" id="BGZK01000057">
    <property type="protein sequence ID" value="GBP13475.1"/>
    <property type="molecule type" value="Genomic_DNA"/>
</dbReference>
<gene>
    <name evidence="1" type="ORF">EVAR_4224_1</name>
</gene>
<reference evidence="1 2" key="1">
    <citation type="journal article" date="2019" name="Commun. Biol.">
        <title>The bagworm genome reveals a unique fibroin gene that provides high tensile strength.</title>
        <authorList>
            <person name="Kono N."/>
            <person name="Nakamura H."/>
            <person name="Ohtoshi R."/>
            <person name="Tomita M."/>
            <person name="Numata K."/>
            <person name="Arakawa K."/>
        </authorList>
    </citation>
    <scope>NUCLEOTIDE SEQUENCE [LARGE SCALE GENOMIC DNA]</scope>
</reference>
<comment type="caution">
    <text evidence="1">The sequence shown here is derived from an EMBL/GenBank/DDBJ whole genome shotgun (WGS) entry which is preliminary data.</text>
</comment>
<proteinExistence type="predicted"/>
<accession>A0A4C1TH71</accession>
<evidence type="ECO:0008006" key="3">
    <source>
        <dbReference type="Google" id="ProtNLM"/>
    </source>
</evidence>
<organism evidence="1 2">
    <name type="scientific">Eumeta variegata</name>
    <name type="common">Bagworm moth</name>
    <name type="synonym">Eumeta japonica</name>
    <dbReference type="NCBI Taxonomy" id="151549"/>
    <lineage>
        <taxon>Eukaryota</taxon>
        <taxon>Metazoa</taxon>
        <taxon>Ecdysozoa</taxon>
        <taxon>Arthropoda</taxon>
        <taxon>Hexapoda</taxon>
        <taxon>Insecta</taxon>
        <taxon>Pterygota</taxon>
        <taxon>Neoptera</taxon>
        <taxon>Endopterygota</taxon>
        <taxon>Lepidoptera</taxon>
        <taxon>Glossata</taxon>
        <taxon>Ditrysia</taxon>
        <taxon>Tineoidea</taxon>
        <taxon>Psychidae</taxon>
        <taxon>Oiketicinae</taxon>
        <taxon>Eumeta</taxon>
    </lineage>
</organism>
<sequence length="202" mass="23433">MSKPLKKREEFWADVKDILEKSERNKRIVMLGDFNGWTGVQRDGYEKVLENLRVNIYGVKQRFRVRTFDVPRKRASEGHIMADTIMCAVLVLAHLISTSDGARHHDDASTNLTDDLRKRQPSMVTTEDVSTVRLTIKTDKRGTYQQIRTGLGIGVLKYWLTCLTVLTTLHHKIFIYFLRFKKNRDEWFTDAEEAVALCEKAV</sequence>